<comment type="caution">
    <text evidence="2">The sequence shown here is derived from an EMBL/GenBank/DDBJ whole genome shotgun (WGS) entry which is preliminary data.</text>
</comment>
<evidence type="ECO:0008006" key="4">
    <source>
        <dbReference type="Google" id="ProtNLM"/>
    </source>
</evidence>
<keyword evidence="1" id="KW-1133">Transmembrane helix</keyword>
<dbReference type="AlphaFoldDB" id="A0A5C6MAE2"/>
<evidence type="ECO:0000256" key="1">
    <source>
        <dbReference type="SAM" id="Phobius"/>
    </source>
</evidence>
<evidence type="ECO:0000313" key="3">
    <source>
        <dbReference type="Proteomes" id="UP000321083"/>
    </source>
</evidence>
<reference evidence="2 3" key="2">
    <citation type="submission" date="2019-08" db="EMBL/GenBank/DDBJ databases">
        <authorList>
            <person name="Henke P."/>
        </authorList>
    </citation>
    <scope>NUCLEOTIDE SEQUENCE [LARGE SCALE GENOMIC DNA]</scope>
    <source>
        <strain evidence="2">Phe10_nw2017</strain>
    </source>
</reference>
<name>A0A5C6MAE2_9PLAN</name>
<sequence>MNARAAGALCQQISCWRTSRNGSLMAELIIAAVITGVVSLTVGPAVSAILRQQERRRFETLAKVELGNLQNPQANRSVLSDWFLRRYPDATISCDAAPALDEVLLMAGAVRLTIQRPEVNGMPAQSVSLVFWPATGEEAP</sequence>
<keyword evidence="1" id="KW-0812">Transmembrane</keyword>
<dbReference type="Proteomes" id="UP000321083">
    <property type="component" value="Unassembled WGS sequence"/>
</dbReference>
<reference evidence="2 3" key="1">
    <citation type="submission" date="2019-08" db="EMBL/GenBank/DDBJ databases">
        <title>100 year-old enigma solved: identification of Planctomyces bekefii, the type genus and species of the phylum Planctomycetes.</title>
        <authorList>
            <person name="Svetlana D.N."/>
            <person name="Overmann J."/>
        </authorList>
    </citation>
    <scope>NUCLEOTIDE SEQUENCE [LARGE SCALE GENOMIC DNA]</scope>
    <source>
        <strain evidence="2">Phe10_nw2017</strain>
    </source>
</reference>
<keyword evidence="3" id="KW-1185">Reference proteome</keyword>
<accession>A0A5C6MAE2</accession>
<dbReference type="EMBL" id="SRHE01000145">
    <property type="protein sequence ID" value="TWW09934.1"/>
    <property type="molecule type" value="Genomic_DNA"/>
</dbReference>
<evidence type="ECO:0000313" key="2">
    <source>
        <dbReference type="EMBL" id="TWW09934.1"/>
    </source>
</evidence>
<feature type="transmembrane region" description="Helical" evidence="1">
    <location>
        <begin position="28"/>
        <end position="50"/>
    </location>
</feature>
<gene>
    <name evidence="2" type="ORF">E3A20_09410</name>
</gene>
<organism evidence="2 3">
    <name type="scientific">Planctomyces bekefii</name>
    <dbReference type="NCBI Taxonomy" id="1653850"/>
    <lineage>
        <taxon>Bacteria</taxon>
        <taxon>Pseudomonadati</taxon>
        <taxon>Planctomycetota</taxon>
        <taxon>Planctomycetia</taxon>
        <taxon>Planctomycetales</taxon>
        <taxon>Planctomycetaceae</taxon>
        <taxon>Planctomyces</taxon>
    </lineage>
</organism>
<keyword evidence="1" id="KW-0472">Membrane</keyword>
<proteinExistence type="predicted"/>
<protein>
    <recommendedName>
        <fullName evidence="4">Prepilin-type N-terminal cleavage/methylation domain-containing protein</fullName>
    </recommendedName>
</protein>